<gene>
    <name evidence="2" type="ORF">D187_003298</name>
</gene>
<feature type="region of interest" description="Disordered" evidence="1">
    <location>
        <begin position="42"/>
        <end position="71"/>
    </location>
</feature>
<dbReference type="EMBL" id="ANAH02000002">
    <property type="protein sequence ID" value="EPX64562.1"/>
    <property type="molecule type" value="Genomic_DNA"/>
</dbReference>
<proteinExistence type="predicted"/>
<dbReference type="AlphaFoldDB" id="S9PQ14"/>
<comment type="caution">
    <text evidence="2">The sequence shown here is derived from an EMBL/GenBank/DDBJ whole genome shotgun (WGS) entry which is preliminary data.</text>
</comment>
<evidence type="ECO:0000313" key="2">
    <source>
        <dbReference type="EMBL" id="EPX64562.1"/>
    </source>
</evidence>
<sequence>MSYSRYLLSGEFIEATFENWESEFFQMGAFVLLSSFLKQKGSGESKRLTGDNAVDRDPRKEVRPDSPGPVHRGGLALAHEFQRGATPARAAGRELMAVRDQFPVQKVSEKVSDDLYGRFVRLIRRRQGHHPGRSYADHRGFEAVPRHSSLVAPAVAWVPPLRRAGGSCRPPFFLSLPWSTPGRDCFAKGRASALVARFT</sequence>
<organism evidence="2 3">
    <name type="scientific">Cystobacter fuscus (strain ATCC 25194 / DSM 2262 / NBRC 100088 / M29)</name>
    <dbReference type="NCBI Taxonomy" id="1242864"/>
    <lineage>
        <taxon>Bacteria</taxon>
        <taxon>Pseudomonadati</taxon>
        <taxon>Myxococcota</taxon>
        <taxon>Myxococcia</taxon>
        <taxon>Myxococcales</taxon>
        <taxon>Cystobacterineae</taxon>
        <taxon>Archangiaceae</taxon>
        <taxon>Cystobacter</taxon>
    </lineage>
</organism>
<feature type="compositionally biased region" description="Basic and acidic residues" evidence="1">
    <location>
        <begin position="42"/>
        <end position="64"/>
    </location>
</feature>
<dbReference type="Proteomes" id="UP000011682">
    <property type="component" value="Unassembled WGS sequence"/>
</dbReference>
<reference evidence="2" key="1">
    <citation type="submission" date="2013-05" db="EMBL/GenBank/DDBJ databases">
        <title>Genome assembly of Cystobacter fuscus DSM 2262.</title>
        <authorList>
            <person name="Sharma G."/>
            <person name="Khatri I."/>
            <person name="Kaur C."/>
            <person name="Mayilraj S."/>
            <person name="Subramanian S."/>
        </authorList>
    </citation>
    <scope>NUCLEOTIDE SEQUENCE [LARGE SCALE GENOMIC DNA]</scope>
    <source>
        <strain evidence="2">DSM 2262</strain>
    </source>
</reference>
<keyword evidence="3" id="KW-1185">Reference proteome</keyword>
<dbReference type="Pfam" id="PF20554">
    <property type="entry name" value="DUF6766"/>
    <property type="match status" value="1"/>
</dbReference>
<dbReference type="RefSeq" id="WP_002622366.1">
    <property type="nucleotide sequence ID" value="NZ_ANAH02000002.1"/>
</dbReference>
<evidence type="ECO:0000256" key="1">
    <source>
        <dbReference type="SAM" id="MobiDB-lite"/>
    </source>
</evidence>
<name>S9PQ14_CYSF2</name>
<evidence type="ECO:0000313" key="3">
    <source>
        <dbReference type="Proteomes" id="UP000011682"/>
    </source>
</evidence>
<accession>S9PQ14</accession>
<protein>
    <submittedName>
        <fullName evidence="2">Uncharacterized protein</fullName>
    </submittedName>
</protein>
<dbReference type="InterPro" id="IPR046657">
    <property type="entry name" value="DUF6766"/>
</dbReference>